<keyword evidence="2" id="KW-1185">Reference proteome</keyword>
<dbReference type="AlphaFoldDB" id="A0A5B8XW16"/>
<dbReference type="OrthoDB" id="5516118at2"/>
<dbReference type="Gene3D" id="2.130.10.10">
    <property type="entry name" value="YVTN repeat-like/Quinoprotein amine dehydrogenase"/>
    <property type="match status" value="1"/>
</dbReference>
<organism evidence="1 2">
    <name type="scientific">Microvenator marinus</name>
    <dbReference type="NCBI Taxonomy" id="2600177"/>
    <lineage>
        <taxon>Bacteria</taxon>
        <taxon>Deltaproteobacteria</taxon>
        <taxon>Bradymonadales</taxon>
        <taxon>Microvenatoraceae</taxon>
        <taxon>Microvenator</taxon>
    </lineage>
</organism>
<dbReference type="EMBL" id="CP042467">
    <property type="protein sequence ID" value="QED28293.1"/>
    <property type="molecule type" value="Genomic_DNA"/>
</dbReference>
<dbReference type="InterPro" id="IPR015943">
    <property type="entry name" value="WD40/YVTN_repeat-like_dom_sf"/>
</dbReference>
<name>A0A5B8XW16_9DELT</name>
<reference evidence="1 2" key="1">
    <citation type="submission" date="2019-08" db="EMBL/GenBank/DDBJ databases">
        <authorList>
            <person name="Liang Q."/>
        </authorList>
    </citation>
    <scope>NUCLEOTIDE SEQUENCE [LARGE SCALE GENOMIC DNA]</scope>
    <source>
        <strain evidence="1 2">V1718</strain>
    </source>
</reference>
<evidence type="ECO:0000313" key="2">
    <source>
        <dbReference type="Proteomes" id="UP000321595"/>
    </source>
</evidence>
<evidence type="ECO:0008006" key="3">
    <source>
        <dbReference type="Google" id="ProtNLM"/>
    </source>
</evidence>
<dbReference type="RefSeq" id="WP_146960590.1">
    <property type="nucleotide sequence ID" value="NZ_CP042467.1"/>
</dbReference>
<proteinExistence type="predicted"/>
<sequence length="520" mass="56643">MNTRNNCGRVLVGAALLALMTACGPSVDDSLNEARSIVGPLTLDGRTAYVDQQNGHLFVLDPTRDEEKARLDVAKYAAGQKPGAVATSADKTKIYIVDEEGDKLLIVNAEDGQTTSVELKADYDRIAVDPEGEFVVLSFSGADATNVVARNLNEVGVVDLRGAEPEAYFVTLSTRANSFVFAPPFELDGQAQRMMAVLANNEVTLFDLLADNEDDRLREVPLTVSEADQVRRPRKAIFDTNDPTKVDLYVLTEGADISRMTARLAASGPRKLLVSTDKLTVPAPNDFALVQYNETTRLVSISATRPEFTLVDTVSDVSVTFDLPIIGPATRLIPYVTTVTEDEETREELRILAHNTQSTLLAVIRPETVALDGDEPTLGRSVEAVRLEQVPERIEVSSGVPDQAIVFHQSSGFSLLDLRRNNGIPIQGGAIRDVLFDGVFAYVIYRTLPNLTIFADDGHPNNFDLPANGTNVFFDASEEVLLVEHSDLHGTFTVLNANEPTVENATVYESIFLQNIFGGL</sequence>
<protein>
    <recommendedName>
        <fullName evidence="3">DNA-binding beta-propeller fold protein YncE</fullName>
    </recommendedName>
</protein>
<evidence type="ECO:0000313" key="1">
    <source>
        <dbReference type="EMBL" id="QED28293.1"/>
    </source>
</evidence>
<accession>A0A5B8XW16</accession>
<gene>
    <name evidence="1" type="ORF">FRD01_13850</name>
</gene>
<dbReference type="SUPFAM" id="SSF75011">
    <property type="entry name" value="3-carboxy-cis,cis-mucoante lactonizing enzyme"/>
    <property type="match status" value="1"/>
</dbReference>
<dbReference type="PROSITE" id="PS51257">
    <property type="entry name" value="PROKAR_LIPOPROTEIN"/>
    <property type="match status" value="1"/>
</dbReference>
<dbReference type="KEGG" id="bbae:FRD01_13850"/>
<dbReference type="Proteomes" id="UP000321595">
    <property type="component" value="Chromosome"/>
</dbReference>